<dbReference type="AlphaFoldDB" id="A0A562D8S2"/>
<comment type="caution">
    <text evidence="2">The sequence shown here is derived from an EMBL/GenBank/DDBJ whole genome shotgun (WGS) entry which is preliminary data.</text>
</comment>
<keyword evidence="1" id="KW-0812">Transmembrane</keyword>
<accession>A0A562D8S2</accession>
<dbReference type="OrthoDB" id="6126320at2"/>
<dbReference type="EMBL" id="VLJS01000080">
    <property type="protein sequence ID" value="TWH05974.1"/>
    <property type="molecule type" value="Genomic_DNA"/>
</dbReference>
<proteinExistence type="predicted"/>
<keyword evidence="1" id="KW-0472">Membrane</keyword>
<gene>
    <name evidence="2" type="ORF">L613_000500000390</name>
</gene>
<evidence type="ECO:0000313" key="3">
    <source>
        <dbReference type="Proteomes" id="UP000321583"/>
    </source>
</evidence>
<sequence>MPIPSPRAWLQAHRTGLRRAGWTLLGLYLLYLFAANLFLNSAIGERVANRKPDRYHARWDWALSAYPGHIHASGVVMGGHARTNRWAVAATRADGRIRVLPLLWRTVSFGTIRAHDVSVHVSRVAEDKLPSKREGRGWTLDFPAITTPSLLRLDFYQARVSGRGDARFVFTKQLQGGPMAVGASTLRMPEATLSVAGVELLRGGRLEFGLAIPAHIRERAQGREKFGILDAYLRAEGAAPAIDLSARHGEALPLGAPGQAGHLRADLVLSRGVLRPGSRLDWAAPVHALDAEGRPVRYPLGAALRTRREAIELARRMPRTRPGAPWLQADLRVDDRRLGPDDWLRPVRALNGRLRTHWPQLPLRWIDTLLDDLAWLEVDGRGDLDADIVLADGQPRPGSRMDLDRLGLAARVLDNRFAGQAQARVRVLEQAGAPRTEADIRLRHFALGPEARPGQVDLRGRDLRLELVSAGPLAEFQQHLRARLRFEDAEVPDLRSYNRYLPGASARLLGGSGLASGDLHLDREGGMVDGHMRLRGRDVRLALGPSRLSGNVELDSRLRRLQVGERRYAVEALSVGLDGVRLEQERGGQAPWWARMRLEQGELHWREPFEVNGRGTVEMRDASVLLGLFAERKAFPRWIGNLVDSGRAQASGRLRIRDQELVFDHVHASNDRIGLQARLRIAGGQPDGDLYARWGVLGMGVELQPGQRRLHLAGAREWYESRPALLPE</sequence>
<organism evidence="2 3">
    <name type="scientific">Pseudoxanthomonas taiwanensis J19</name>
    <dbReference type="NCBI Taxonomy" id="935569"/>
    <lineage>
        <taxon>Bacteria</taxon>
        <taxon>Pseudomonadati</taxon>
        <taxon>Pseudomonadota</taxon>
        <taxon>Gammaproteobacteria</taxon>
        <taxon>Lysobacterales</taxon>
        <taxon>Lysobacteraceae</taxon>
        <taxon>Pseudoxanthomonas</taxon>
    </lineage>
</organism>
<keyword evidence="1" id="KW-1133">Transmembrane helix</keyword>
<evidence type="ECO:0008006" key="4">
    <source>
        <dbReference type="Google" id="ProtNLM"/>
    </source>
</evidence>
<evidence type="ECO:0000256" key="1">
    <source>
        <dbReference type="SAM" id="Phobius"/>
    </source>
</evidence>
<dbReference type="Proteomes" id="UP000321583">
    <property type="component" value="Unassembled WGS sequence"/>
</dbReference>
<keyword evidence="3" id="KW-1185">Reference proteome</keyword>
<reference evidence="2 3" key="1">
    <citation type="submission" date="2019-07" db="EMBL/GenBank/DDBJ databases">
        <title>Genome sequencing of lignin-degrading bacterial isolates.</title>
        <authorList>
            <person name="Gladden J."/>
        </authorList>
    </citation>
    <scope>NUCLEOTIDE SEQUENCE [LARGE SCALE GENOMIC DNA]</scope>
    <source>
        <strain evidence="2 3">J19</strain>
    </source>
</reference>
<name>A0A562D8S2_9GAMM</name>
<evidence type="ECO:0000313" key="2">
    <source>
        <dbReference type="EMBL" id="TWH05974.1"/>
    </source>
</evidence>
<protein>
    <recommendedName>
        <fullName evidence="4">DUF3971 domain-containing protein</fullName>
    </recommendedName>
</protein>
<dbReference type="RefSeq" id="WP_147208872.1">
    <property type="nucleotide sequence ID" value="NZ_VLJS01000080.1"/>
</dbReference>
<feature type="transmembrane region" description="Helical" evidence="1">
    <location>
        <begin position="20"/>
        <end position="39"/>
    </location>
</feature>